<dbReference type="RefSeq" id="WP_272460608.1">
    <property type="nucleotide sequence ID" value="NZ_JAPFQL010000004.1"/>
</dbReference>
<keyword evidence="1" id="KW-0472">Membrane</keyword>
<sequence length="174" mass="18430">MAIIDRPATNALRTSHPDPNAPQRTAWLAWLSVVLLVVGLGGGFLLGRSTAPEAAAPAPPRDLAGATVTKFLADYVAVVNKGDRAGIATFYATDATVTSTVPSDPWVVKGNTEIASAMGSWWDLLGFRMENAGTPIQKGQLVMQSHDTAFGPSMSVFQIVKGKIVNQWILQAAK</sequence>
<dbReference type="SUPFAM" id="SSF54427">
    <property type="entry name" value="NTF2-like"/>
    <property type="match status" value="1"/>
</dbReference>
<comment type="caution">
    <text evidence="2">The sequence shown here is derived from an EMBL/GenBank/DDBJ whole genome shotgun (WGS) entry which is preliminary data.</text>
</comment>
<evidence type="ECO:0000256" key="1">
    <source>
        <dbReference type="SAM" id="Phobius"/>
    </source>
</evidence>
<dbReference type="EMBL" id="JAPFQL010000004">
    <property type="protein sequence ID" value="MDC5696032.1"/>
    <property type="molecule type" value="Genomic_DNA"/>
</dbReference>
<dbReference type="Gene3D" id="3.10.450.50">
    <property type="match status" value="1"/>
</dbReference>
<organism evidence="2 3">
    <name type="scientific">Intrasporangium calvum</name>
    <dbReference type="NCBI Taxonomy" id="53358"/>
    <lineage>
        <taxon>Bacteria</taxon>
        <taxon>Bacillati</taxon>
        <taxon>Actinomycetota</taxon>
        <taxon>Actinomycetes</taxon>
        <taxon>Micrococcales</taxon>
        <taxon>Intrasporangiaceae</taxon>
        <taxon>Intrasporangium</taxon>
    </lineage>
</organism>
<evidence type="ECO:0000313" key="2">
    <source>
        <dbReference type="EMBL" id="MDC5696032.1"/>
    </source>
</evidence>
<feature type="transmembrane region" description="Helical" evidence="1">
    <location>
        <begin position="27"/>
        <end position="46"/>
    </location>
</feature>
<dbReference type="InterPro" id="IPR032710">
    <property type="entry name" value="NTF2-like_dom_sf"/>
</dbReference>
<keyword evidence="1" id="KW-1133">Transmembrane helix</keyword>
<keyword evidence="1" id="KW-0812">Transmembrane</keyword>
<accession>A0ABT5GD90</accession>
<protein>
    <recommendedName>
        <fullName evidence="4">SnoaL-like domain-containing protein</fullName>
    </recommendedName>
</protein>
<evidence type="ECO:0000313" key="3">
    <source>
        <dbReference type="Proteomes" id="UP001150259"/>
    </source>
</evidence>
<dbReference type="Proteomes" id="UP001150259">
    <property type="component" value="Unassembled WGS sequence"/>
</dbReference>
<reference evidence="2 3" key="1">
    <citation type="submission" date="2022-11" db="EMBL/GenBank/DDBJ databases">
        <title>Anaerobic phenanthrene biodegradation by a DNRA strain PheN6.</title>
        <authorList>
            <person name="Zhang Z."/>
        </authorList>
    </citation>
    <scope>NUCLEOTIDE SEQUENCE [LARGE SCALE GENOMIC DNA]</scope>
    <source>
        <strain evidence="2 3">PheN6</strain>
    </source>
</reference>
<evidence type="ECO:0008006" key="4">
    <source>
        <dbReference type="Google" id="ProtNLM"/>
    </source>
</evidence>
<keyword evidence="3" id="KW-1185">Reference proteome</keyword>
<gene>
    <name evidence="2" type="ORF">OO014_02095</name>
</gene>
<name>A0ABT5GD90_9MICO</name>
<proteinExistence type="predicted"/>